<name>A0AAV9I278_9RHOD</name>
<dbReference type="InterPro" id="IPR016163">
    <property type="entry name" value="Ald_DH_C"/>
</dbReference>
<dbReference type="PANTHER" id="PTHR42991:SF1">
    <property type="entry name" value="ALDEHYDE DEHYDROGENASE"/>
    <property type="match status" value="1"/>
</dbReference>
<dbReference type="Pfam" id="PF00171">
    <property type="entry name" value="Aldedh"/>
    <property type="match status" value="1"/>
</dbReference>
<evidence type="ECO:0000256" key="4">
    <source>
        <dbReference type="ARBA" id="ARBA00038980"/>
    </source>
</evidence>
<dbReference type="InterPro" id="IPR016161">
    <property type="entry name" value="Ald_DH/histidinol_DH"/>
</dbReference>
<gene>
    <name evidence="11" type="ORF">GAYE_FCTG49G0015</name>
</gene>
<evidence type="ECO:0000256" key="9">
    <source>
        <dbReference type="ARBA" id="ARBA00049186"/>
    </source>
</evidence>
<dbReference type="PANTHER" id="PTHR42991">
    <property type="entry name" value="ALDEHYDE DEHYDROGENASE"/>
    <property type="match status" value="1"/>
</dbReference>
<dbReference type="SUPFAM" id="SSF53720">
    <property type="entry name" value="ALDH-like"/>
    <property type="match status" value="1"/>
</dbReference>
<proteinExistence type="inferred from homology"/>
<comment type="caution">
    <text evidence="11">The sequence shown here is derived from an EMBL/GenBank/DDBJ whole genome shotgun (WGS) entry which is preliminary data.</text>
</comment>
<comment type="similarity">
    <text evidence="1">Belongs to the aldehyde dehydrogenase family.</text>
</comment>
<dbReference type="InterPro" id="IPR016162">
    <property type="entry name" value="Ald_DH_N"/>
</dbReference>
<evidence type="ECO:0000256" key="2">
    <source>
        <dbReference type="ARBA" id="ARBA00022857"/>
    </source>
</evidence>
<dbReference type="Proteomes" id="UP001300502">
    <property type="component" value="Unassembled WGS sequence"/>
</dbReference>
<dbReference type="PROSITE" id="PS00070">
    <property type="entry name" value="ALDEHYDE_DEHYDR_CYS"/>
    <property type="match status" value="1"/>
</dbReference>
<evidence type="ECO:0000313" key="11">
    <source>
        <dbReference type="EMBL" id="KAK4522136.1"/>
    </source>
</evidence>
<sequence length="590" mass="65031">MVGYLSPIFIPLMEQGNMAFQMPSIPRQASPNKSFSSSFQCSSFTRTEHGPTRWFPCRLGNQARWTRLGIRCCETTTTKMGRETRVHESFTTIESKPTLASVSKMQQDNTYFFLCNGEWSASSQGKLLKEYSPCDAQVCYTYQSCSNENADRCFHAAATAQASWAKTPLWKRAEYLKKAAKILVNYKDEISQCIVNEIAKNTRSALSEVVRTADLIEYVAEQGIRQSGELMYPDSFPGHVRNQLCLVHRVALGVVLCIPPFNYPINLCASKVAPALMMGNSVVIKAPSHGVISCLYLASAFHMAGIPRGVVNVVTGKGSELGDYLVSHPLVDAISFTGGTSTGKKVSTKAGMIPLQLELGGKDCAIVLEDADLQSSIRSIVSGAFSYNGQRCTAVKIVYVMEQVAEDLVNGLKEQVQKLSVGYPQDNADITPLVSQSSAEYIEKLFQDAIQKGAKQVVPWKRKDNLVWPSILDHVNQHMRVAWEEPFGPLLPIVRVESETQAIEMVNKSDMGLQASIFSSNMERAMSIADLLQTGTVHLNGQPARGPDHFPFQGWKDSGIGSQGVLYSLQAMSKVKSIVVHFTRETYTCN</sequence>
<dbReference type="AlphaFoldDB" id="A0AAV9I278"/>
<dbReference type="GO" id="GO:0008911">
    <property type="term" value="F:lactaldehyde dehydrogenase (NAD+) activity"/>
    <property type="evidence" value="ECO:0007669"/>
    <property type="project" value="TreeGrafter"/>
</dbReference>
<keyword evidence="3" id="KW-0560">Oxidoreductase</keyword>
<dbReference type="GO" id="GO:0008886">
    <property type="term" value="F:glyceraldehyde-3-phosphate dehydrogenase (NADP+) (non-phosphorylating) activity"/>
    <property type="evidence" value="ECO:0007669"/>
    <property type="project" value="UniProtKB-EC"/>
</dbReference>
<dbReference type="Gene3D" id="3.40.309.10">
    <property type="entry name" value="Aldehyde Dehydrogenase, Chain A, domain 2"/>
    <property type="match status" value="1"/>
</dbReference>
<reference evidence="11 12" key="1">
    <citation type="submission" date="2022-07" db="EMBL/GenBank/DDBJ databases">
        <title>Genome-wide signatures of adaptation to extreme environments.</title>
        <authorList>
            <person name="Cho C.H."/>
            <person name="Yoon H.S."/>
        </authorList>
    </citation>
    <scope>NUCLEOTIDE SEQUENCE [LARGE SCALE GENOMIC DNA]</scope>
    <source>
        <strain evidence="11 12">108.79 E11</strain>
    </source>
</reference>
<dbReference type="EMBL" id="JANCYU010000001">
    <property type="protein sequence ID" value="KAK4522136.1"/>
    <property type="molecule type" value="Genomic_DNA"/>
</dbReference>
<evidence type="ECO:0000256" key="6">
    <source>
        <dbReference type="ARBA" id="ARBA00042470"/>
    </source>
</evidence>
<evidence type="ECO:0000256" key="3">
    <source>
        <dbReference type="ARBA" id="ARBA00023002"/>
    </source>
</evidence>
<evidence type="ECO:0000256" key="5">
    <source>
        <dbReference type="ARBA" id="ARBA00040853"/>
    </source>
</evidence>
<keyword evidence="12" id="KW-1185">Reference proteome</keyword>
<evidence type="ECO:0000259" key="10">
    <source>
        <dbReference type="Pfam" id="PF00171"/>
    </source>
</evidence>
<evidence type="ECO:0000256" key="1">
    <source>
        <dbReference type="ARBA" id="ARBA00009986"/>
    </source>
</evidence>
<dbReference type="InterPro" id="IPR051020">
    <property type="entry name" value="ALDH-related_metabolic_enz"/>
</dbReference>
<comment type="catalytic activity">
    <reaction evidence="9">
        <text>D-glyceraldehyde 3-phosphate + NADP(+) + H2O = (2R)-3-phosphoglycerate + NADPH + 2 H(+)</text>
        <dbReference type="Rhea" id="RHEA:14669"/>
        <dbReference type="ChEBI" id="CHEBI:15377"/>
        <dbReference type="ChEBI" id="CHEBI:15378"/>
        <dbReference type="ChEBI" id="CHEBI:57783"/>
        <dbReference type="ChEBI" id="CHEBI:58272"/>
        <dbReference type="ChEBI" id="CHEBI:58349"/>
        <dbReference type="ChEBI" id="CHEBI:59776"/>
        <dbReference type="EC" id="1.2.1.9"/>
    </reaction>
</comment>
<feature type="domain" description="Aldehyde dehydrogenase" evidence="10">
    <location>
        <begin position="119"/>
        <end position="578"/>
    </location>
</feature>
<dbReference type="FunFam" id="3.40.309.10:FF:000022">
    <property type="entry name" value="NADP-dependent glyceraldehyde-3-phosphate dehydrogenase"/>
    <property type="match status" value="1"/>
</dbReference>
<dbReference type="CDD" id="cd07082">
    <property type="entry name" value="ALDH_F11_NP-GAPDH"/>
    <property type="match status" value="1"/>
</dbReference>
<dbReference type="Gene3D" id="3.40.605.10">
    <property type="entry name" value="Aldehyde Dehydrogenase, Chain A, domain 1"/>
    <property type="match status" value="1"/>
</dbReference>
<evidence type="ECO:0000256" key="7">
    <source>
        <dbReference type="ARBA" id="ARBA00042646"/>
    </source>
</evidence>
<evidence type="ECO:0000256" key="8">
    <source>
        <dbReference type="ARBA" id="ARBA00043052"/>
    </source>
</evidence>
<dbReference type="EC" id="1.2.1.9" evidence="4"/>
<keyword evidence="2" id="KW-0521">NADP</keyword>
<evidence type="ECO:0000313" key="12">
    <source>
        <dbReference type="Proteomes" id="UP001300502"/>
    </source>
</evidence>
<protein>
    <recommendedName>
        <fullName evidence="5">NADP-dependent glyceraldehyde-3-phosphate dehydrogenase</fullName>
        <ecNumber evidence="4">1.2.1.9</ecNumber>
    </recommendedName>
    <alternativeName>
        <fullName evidence="6">Glyceraldehyde-3-phosphate dehydrogenase [NADP(+)]</fullName>
    </alternativeName>
    <alternativeName>
        <fullName evidence="7">Non-phosphorylating glyceraldehyde 3-phosphate dehydrogenase</fullName>
    </alternativeName>
    <alternativeName>
        <fullName evidence="8">Triosephosphate dehydrogenase</fullName>
    </alternativeName>
</protein>
<dbReference type="InterPro" id="IPR016160">
    <property type="entry name" value="Ald_DH_CS_CYS"/>
</dbReference>
<accession>A0AAV9I278</accession>
<dbReference type="InterPro" id="IPR015590">
    <property type="entry name" value="Aldehyde_DH_dom"/>
</dbReference>
<organism evidence="11 12">
    <name type="scientific">Galdieria yellowstonensis</name>
    <dbReference type="NCBI Taxonomy" id="3028027"/>
    <lineage>
        <taxon>Eukaryota</taxon>
        <taxon>Rhodophyta</taxon>
        <taxon>Bangiophyceae</taxon>
        <taxon>Galdieriales</taxon>
        <taxon>Galdieriaceae</taxon>
        <taxon>Galdieria</taxon>
    </lineage>
</organism>